<dbReference type="NCBIfam" id="TIGR02378">
    <property type="entry name" value="nirD_assim_sml"/>
    <property type="match status" value="1"/>
</dbReference>
<dbReference type="PANTHER" id="PTHR21496:SF23">
    <property type="entry name" value="3-PHENYLPROPIONATE_CINNAMIC ACID DIOXYGENASE FERREDOXIN SUBUNIT"/>
    <property type="match status" value="1"/>
</dbReference>
<evidence type="ECO:0000256" key="6">
    <source>
        <dbReference type="ARBA" id="ARBA00023063"/>
    </source>
</evidence>
<comment type="caution">
    <text evidence="8">The sequence shown here is derived from an EMBL/GenBank/DDBJ whole genome shotgun (WGS) entry which is preliminary data.</text>
</comment>
<evidence type="ECO:0000259" key="7">
    <source>
        <dbReference type="PROSITE" id="PS51296"/>
    </source>
</evidence>
<keyword evidence="3" id="KW-0560">Oxidoreductase</keyword>
<gene>
    <name evidence="8" type="ORF">SD70_24525</name>
</gene>
<evidence type="ECO:0000256" key="5">
    <source>
        <dbReference type="ARBA" id="ARBA00023014"/>
    </source>
</evidence>
<organism evidence="8 9">
    <name type="scientific">Gordoniibacillus kamchatkensis</name>
    <dbReference type="NCBI Taxonomy" id="1590651"/>
    <lineage>
        <taxon>Bacteria</taxon>
        <taxon>Bacillati</taxon>
        <taxon>Bacillota</taxon>
        <taxon>Bacilli</taxon>
        <taxon>Bacillales</taxon>
        <taxon>Paenibacillaceae</taxon>
        <taxon>Gordoniibacillus</taxon>
    </lineage>
</organism>
<dbReference type="Proteomes" id="UP000031967">
    <property type="component" value="Unassembled WGS sequence"/>
</dbReference>
<dbReference type="InterPro" id="IPR012748">
    <property type="entry name" value="Rieske-like_NirD"/>
</dbReference>
<dbReference type="InterPro" id="IPR017941">
    <property type="entry name" value="Rieske_2Fe-2S"/>
</dbReference>
<dbReference type="SUPFAM" id="SSF50022">
    <property type="entry name" value="ISP domain"/>
    <property type="match status" value="1"/>
</dbReference>
<dbReference type="Pfam" id="PF13806">
    <property type="entry name" value="Rieske_2"/>
    <property type="match status" value="1"/>
</dbReference>
<dbReference type="Gene3D" id="2.102.10.10">
    <property type="entry name" value="Rieske [2Fe-2S] iron-sulphur domain"/>
    <property type="match status" value="1"/>
</dbReference>
<feature type="domain" description="Rieske" evidence="7">
    <location>
        <begin position="8"/>
        <end position="104"/>
    </location>
</feature>
<keyword evidence="9" id="KW-1185">Reference proteome</keyword>
<proteinExistence type="predicted"/>
<dbReference type="EMBL" id="JXAK01000052">
    <property type="protein sequence ID" value="KIL38770.1"/>
    <property type="molecule type" value="Genomic_DNA"/>
</dbReference>
<evidence type="ECO:0000256" key="4">
    <source>
        <dbReference type="ARBA" id="ARBA00023004"/>
    </source>
</evidence>
<evidence type="ECO:0000256" key="1">
    <source>
        <dbReference type="ARBA" id="ARBA00022714"/>
    </source>
</evidence>
<evidence type="ECO:0000256" key="2">
    <source>
        <dbReference type="ARBA" id="ARBA00022723"/>
    </source>
</evidence>
<keyword evidence="5" id="KW-0411">Iron-sulfur</keyword>
<dbReference type="CDD" id="cd03530">
    <property type="entry name" value="Rieske_NirD_small_Bacillus"/>
    <property type="match status" value="1"/>
</dbReference>
<dbReference type="InterPro" id="IPR036922">
    <property type="entry name" value="Rieske_2Fe-2S_sf"/>
</dbReference>
<evidence type="ECO:0000256" key="3">
    <source>
        <dbReference type="ARBA" id="ARBA00023002"/>
    </source>
</evidence>
<name>A0ABR5ADV1_9BACL</name>
<evidence type="ECO:0000313" key="8">
    <source>
        <dbReference type="EMBL" id="KIL38770.1"/>
    </source>
</evidence>
<sequence length="111" mass="12098">MAETEVRWVDVASYDELPAGTGKTVRIGALELALFRLTSGKVHAVHNRCPHKDGVLAEGIVSGEFVFCPMHDRKIHVPSGEVQKPDDGCVRTYEAKVENGRVHIAVPGEAH</sequence>
<accession>A0ABR5ADV1</accession>
<keyword evidence="6" id="KW-0534">Nitrate assimilation</keyword>
<evidence type="ECO:0000313" key="9">
    <source>
        <dbReference type="Proteomes" id="UP000031967"/>
    </source>
</evidence>
<keyword evidence="1" id="KW-0001">2Fe-2S</keyword>
<dbReference type="PROSITE" id="PS51296">
    <property type="entry name" value="RIESKE"/>
    <property type="match status" value="1"/>
</dbReference>
<protein>
    <submittedName>
        <fullName evidence="8">Nitrite reductase</fullName>
    </submittedName>
</protein>
<dbReference type="PANTHER" id="PTHR21496">
    <property type="entry name" value="FERREDOXIN-RELATED"/>
    <property type="match status" value="1"/>
</dbReference>
<keyword evidence="2" id="KW-0479">Metal-binding</keyword>
<keyword evidence="4" id="KW-0408">Iron</keyword>
<reference evidence="8 9" key="1">
    <citation type="submission" date="2014-12" db="EMBL/GenBank/DDBJ databases">
        <title>Draft genome sequence of Paenibacillus kamchatkensis strain B-2647.</title>
        <authorList>
            <person name="Karlyshev A.V."/>
            <person name="Kudryashova E.B."/>
        </authorList>
    </citation>
    <scope>NUCLEOTIDE SEQUENCE [LARGE SCALE GENOMIC DNA]</scope>
    <source>
        <strain evidence="8 9">VKM B-2647</strain>
    </source>
</reference>